<gene>
    <name evidence="1" type="ORF">BKA14_008109</name>
</gene>
<evidence type="ECO:0008006" key="3">
    <source>
        <dbReference type="Google" id="ProtNLM"/>
    </source>
</evidence>
<comment type="caution">
    <text evidence="1">The sequence shown here is derived from an EMBL/GenBank/DDBJ whole genome shotgun (WGS) entry which is preliminary data.</text>
</comment>
<dbReference type="Proteomes" id="UP000542742">
    <property type="component" value="Unassembled WGS sequence"/>
</dbReference>
<dbReference type="RefSeq" id="WP_184956023.1">
    <property type="nucleotide sequence ID" value="NZ_BOMC01000025.1"/>
</dbReference>
<dbReference type="AlphaFoldDB" id="A0A7W7G8I1"/>
<accession>A0A7W7G8I1</accession>
<organism evidence="1 2">
    <name type="scientific">Paractinoplanes abujensis</name>
    <dbReference type="NCBI Taxonomy" id="882441"/>
    <lineage>
        <taxon>Bacteria</taxon>
        <taxon>Bacillati</taxon>
        <taxon>Actinomycetota</taxon>
        <taxon>Actinomycetes</taxon>
        <taxon>Micromonosporales</taxon>
        <taxon>Micromonosporaceae</taxon>
        <taxon>Paractinoplanes</taxon>
    </lineage>
</organism>
<evidence type="ECO:0000313" key="1">
    <source>
        <dbReference type="EMBL" id="MBB4697961.1"/>
    </source>
</evidence>
<dbReference type="EMBL" id="JACHMF010000001">
    <property type="protein sequence ID" value="MBB4697961.1"/>
    <property type="molecule type" value="Genomic_DNA"/>
</dbReference>
<proteinExistence type="predicted"/>
<keyword evidence="2" id="KW-1185">Reference proteome</keyword>
<name>A0A7W7G8I1_9ACTN</name>
<protein>
    <recommendedName>
        <fullName evidence="3">Excreted virulence factor EspC (Type VII ESX diderm)</fullName>
    </recommendedName>
</protein>
<sequence>MGDEVRADPQALVRLAKTTLGGADGMTAAWSAAQGGVTPAGSAFGNSLEGGRGAAAATEAAAAMDDTWRQVTAVYESDVDKLYRVAFAYQQADREAAERQRRTGGGPRAI</sequence>
<evidence type="ECO:0000313" key="2">
    <source>
        <dbReference type="Proteomes" id="UP000542742"/>
    </source>
</evidence>
<reference evidence="1 2" key="1">
    <citation type="submission" date="2020-08" db="EMBL/GenBank/DDBJ databases">
        <title>Sequencing the genomes of 1000 actinobacteria strains.</title>
        <authorList>
            <person name="Klenk H.-P."/>
        </authorList>
    </citation>
    <scope>NUCLEOTIDE SEQUENCE [LARGE SCALE GENOMIC DNA]</scope>
    <source>
        <strain evidence="1 2">DSM 45518</strain>
    </source>
</reference>